<feature type="compositionally biased region" description="Polar residues" evidence="2">
    <location>
        <begin position="1"/>
        <end position="35"/>
    </location>
</feature>
<gene>
    <name evidence="3" type="ORF">TTHERM_00467960</name>
</gene>
<dbReference type="GeneID" id="7830493"/>
<dbReference type="SUPFAM" id="SSF90257">
    <property type="entry name" value="Myosin rod fragments"/>
    <property type="match status" value="1"/>
</dbReference>
<keyword evidence="1" id="KW-0175">Coiled coil</keyword>
<evidence type="ECO:0000313" key="3">
    <source>
        <dbReference type="EMBL" id="EAS04846.3"/>
    </source>
</evidence>
<name>I7MAL8_TETTS</name>
<protein>
    <submittedName>
        <fullName evidence="3">Uncharacterized protein</fullName>
    </submittedName>
</protein>
<feature type="compositionally biased region" description="Basic and acidic residues" evidence="2">
    <location>
        <begin position="791"/>
        <end position="819"/>
    </location>
</feature>
<organism evidence="3 4">
    <name type="scientific">Tetrahymena thermophila (strain SB210)</name>
    <dbReference type="NCBI Taxonomy" id="312017"/>
    <lineage>
        <taxon>Eukaryota</taxon>
        <taxon>Sar</taxon>
        <taxon>Alveolata</taxon>
        <taxon>Ciliophora</taxon>
        <taxon>Intramacronucleata</taxon>
        <taxon>Oligohymenophorea</taxon>
        <taxon>Hymenostomatida</taxon>
        <taxon>Tetrahymenina</taxon>
        <taxon>Tetrahymenidae</taxon>
        <taxon>Tetrahymena</taxon>
    </lineage>
</organism>
<dbReference type="EMBL" id="GG662441">
    <property type="protein sequence ID" value="EAS04846.3"/>
    <property type="molecule type" value="Genomic_DNA"/>
</dbReference>
<feature type="compositionally biased region" description="Low complexity" evidence="2">
    <location>
        <begin position="68"/>
        <end position="78"/>
    </location>
</feature>
<evidence type="ECO:0000256" key="1">
    <source>
        <dbReference type="SAM" id="Coils"/>
    </source>
</evidence>
<keyword evidence="4" id="KW-1185">Reference proteome</keyword>
<sequence>MNHSQLGSYSPILQSNKQLTRSQYQENKNIPSSNPVRKIQYDQPASIHLMKPKVDPSQQIYYFANITPQQSNPNNNSSYMTYQSNPPVTASKSPISKSRQVTPSRTPLRNNNQQSTPSNNGQSAYYNTNNSQLPTNNENLDSINNNMSQLLERVDNLEQQFEQEKRQSRYVSSSKYQSQPQQEQERVKHSKNKNNNSGFFSCVSQTHDETPQQQANLNDDSTQIRYLESEVMNLKHERKAIQQEHEQEVKSLRNDLYILQQQVEELKVSKMQKGVNEEIDQQNLYKLLELEKKNQEQIQQLLQQRDLEINKLKQVIAQQNGDLGQKLNEMTSRNAELQKQNIELAQRLQEMANIGQQIDYLNDQLKKKNQEVQTLKQNNAQLEEQVQLLQKINDSLKSNQENNQKFKEIEQHCLVLAGELDKMNQLISQKNQEVQALQNLSELKNKEIQNTKNENIILMEKIGNQSNRIKQLEKELFEQGNKMKMYSDELDKLQTAIQTQTNDTMRVNEKIIKENGQLQNAISELKIQINKYEAEQIRLQGVNQQLTIVAQSQEQKIKELEEQEYLNQDSQRQIKDLQNQISQKNNEIALKESTIKLLNDKLNDLEAKNRQKVDDLTQQYQSLIRDSDKTQEIQTLQKQIFDLKNYQQKLLEDNTKLAFELDQLAKNQQQEINKQLEQLERNLMAQNIKEKEQLLSQLNSVRNQLQIEMEKNRELQSEMSLNEQVKKSKIQQNEDLVKKEKENLENQIKILNADKFDSDLKIKNLERDNNELTNALKQSDQIIQVLQNSMEESKKHTSHQQKQDQELKKSEEEKKKLQQENDNLKKEIDLLRQQINQLNNTIAYNEQEKKRLSQDLEYKQNELQRLQQKYRDMENELNSKLIDAQNAIEQNKRDYQDIDDLLIEHNAEKTSLETHILKLKSQVNELEQEVIRLTQENKILAAQGVERLNMIENWKKSNSTQPIYGGVNGELNQKIQTLEENLLKETHQKASLQNQLVKYEEDLKNREKEVTELYKLIEKRKNEQVGQKSISEEVKAENEKLREKLKQAEAENLIKTEYYDRWLLENDELRRQVNYYKEQLKNVEESIRVKSMQIDENLSEVKHLKSKYEEVINESKSHNSLSPYSFLRKENQNSFINADKEQNQPFISNKSSILDQGGNKHFLSNYIINDFNSAFTTPNNGSIVNTINNPQSNASNPTYSNVSTNNYNSNPINIQTNIQTPNSDANKNNEINSPFTANLNSDYKMKPQNFAQESEKRSPISIYDYSSAATTTAAASGPATGFATTKSSSNNLLQPGEVQRQRYNSSYEPTQPQYKNTNIKLNYDAYKFQ</sequence>
<feature type="coiled-coil region" evidence="1">
    <location>
        <begin position="224"/>
        <end position="615"/>
    </location>
</feature>
<feature type="compositionally biased region" description="Polar residues" evidence="2">
    <location>
        <begin position="79"/>
        <end position="143"/>
    </location>
</feature>
<feature type="compositionally biased region" description="Polar residues" evidence="2">
    <location>
        <begin position="169"/>
        <end position="182"/>
    </location>
</feature>
<reference evidence="4" key="1">
    <citation type="journal article" date="2006" name="PLoS Biol.">
        <title>Macronuclear genome sequence of the ciliate Tetrahymena thermophila, a model eukaryote.</title>
        <authorList>
            <person name="Eisen J.A."/>
            <person name="Coyne R.S."/>
            <person name="Wu M."/>
            <person name="Wu D."/>
            <person name="Thiagarajan M."/>
            <person name="Wortman J.R."/>
            <person name="Badger J.H."/>
            <person name="Ren Q."/>
            <person name="Amedeo P."/>
            <person name="Jones K.M."/>
            <person name="Tallon L.J."/>
            <person name="Delcher A.L."/>
            <person name="Salzberg S.L."/>
            <person name="Silva J.C."/>
            <person name="Haas B.J."/>
            <person name="Majoros W.H."/>
            <person name="Farzad M."/>
            <person name="Carlton J.M."/>
            <person name="Smith R.K. Jr."/>
            <person name="Garg J."/>
            <person name="Pearlman R.E."/>
            <person name="Karrer K.M."/>
            <person name="Sun L."/>
            <person name="Manning G."/>
            <person name="Elde N.C."/>
            <person name="Turkewitz A.P."/>
            <person name="Asai D.J."/>
            <person name="Wilkes D.E."/>
            <person name="Wang Y."/>
            <person name="Cai H."/>
            <person name="Collins K."/>
            <person name="Stewart B.A."/>
            <person name="Lee S.R."/>
            <person name="Wilamowska K."/>
            <person name="Weinberg Z."/>
            <person name="Ruzzo W.L."/>
            <person name="Wloga D."/>
            <person name="Gaertig J."/>
            <person name="Frankel J."/>
            <person name="Tsao C.-C."/>
            <person name="Gorovsky M.A."/>
            <person name="Keeling P.J."/>
            <person name="Waller R.F."/>
            <person name="Patron N.J."/>
            <person name="Cherry J.M."/>
            <person name="Stover N.A."/>
            <person name="Krieger C.J."/>
            <person name="del Toro C."/>
            <person name="Ryder H.F."/>
            <person name="Williamson S.C."/>
            <person name="Barbeau R.A."/>
            <person name="Hamilton E.P."/>
            <person name="Orias E."/>
        </authorList>
    </citation>
    <scope>NUCLEOTIDE SEQUENCE [LARGE SCALE GENOMIC DNA]</scope>
    <source>
        <strain evidence="4">SB210</strain>
    </source>
</reference>
<feature type="region of interest" description="Disordered" evidence="2">
    <location>
        <begin position="160"/>
        <end position="221"/>
    </location>
</feature>
<feature type="region of interest" description="Disordered" evidence="2">
    <location>
        <begin position="1"/>
        <end position="38"/>
    </location>
</feature>
<proteinExistence type="predicted"/>
<dbReference type="InParanoid" id="I7MAL8"/>
<accession>I7MAL8</accession>
<feature type="compositionally biased region" description="Polar residues" evidence="2">
    <location>
        <begin position="198"/>
        <end position="221"/>
    </location>
</feature>
<evidence type="ECO:0000256" key="2">
    <source>
        <dbReference type="SAM" id="MobiDB-lite"/>
    </source>
</evidence>
<evidence type="ECO:0000313" key="4">
    <source>
        <dbReference type="Proteomes" id="UP000009168"/>
    </source>
</evidence>
<feature type="coiled-coil region" evidence="1">
    <location>
        <begin position="968"/>
        <end position="1114"/>
    </location>
</feature>
<feature type="region of interest" description="Disordered" evidence="2">
    <location>
        <begin position="67"/>
        <end position="143"/>
    </location>
</feature>
<dbReference type="Proteomes" id="UP000009168">
    <property type="component" value="Unassembled WGS sequence"/>
</dbReference>
<dbReference type="KEGG" id="tet:TTHERM_00467960"/>
<dbReference type="RefSeq" id="XP_001025091.3">
    <property type="nucleotide sequence ID" value="XM_001025091.3"/>
</dbReference>
<feature type="region of interest" description="Disordered" evidence="2">
    <location>
        <begin position="790"/>
        <end position="819"/>
    </location>
</feature>